<evidence type="ECO:0000313" key="2">
    <source>
        <dbReference type="Proteomes" id="UP000485058"/>
    </source>
</evidence>
<accession>A0A6A0AJR8</accession>
<proteinExistence type="predicted"/>
<dbReference type="AlphaFoldDB" id="A0A6A0AJR8"/>
<feature type="non-terminal residue" evidence="1">
    <location>
        <position position="72"/>
    </location>
</feature>
<reference evidence="1 2" key="1">
    <citation type="submission" date="2020-02" db="EMBL/GenBank/DDBJ databases">
        <title>Draft genome sequence of Haematococcus lacustris strain NIES-144.</title>
        <authorList>
            <person name="Morimoto D."/>
            <person name="Nakagawa S."/>
            <person name="Yoshida T."/>
            <person name="Sawayama S."/>
        </authorList>
    </citation>
    <scope>NUCLEOTIDE SEQUENCE [LARGE SCALE GENOMIC DNA]</scope>
    <source>
        <strain evidence="1 2">NIES-144</strain>
    </source>
</reference>
<dbReference type="Proteomes" id="UP000485058">
    <property type="component" value="Unassembled WGS sequence"/>
</dbReference>
<keyword evidence="2" id="KW-1185">Reference proteome</keyword>
<protein>
    <submittedName>
        <fullName evidence="1">Uncharacterized protein</fullName>
    </submittedName>
</protein>
<comment type="caution">
    <text evidence="1">The sequence shown here is derived from an EMBL/GenBank/DDBJ whole genome shotgun (WGS) entry which is preliminary data.</text>
</comment>
<sequence length="72" mass="7951">MAHPDWTCQLFSVTFGHQTAPNLQVDGIAGWERDRDGALLLNTGLAMVDKKRGAKARCAGAQKAREVMARRR</sequence>
<dbReference type="EMBL" id="BLLF01007929">
    <property type="protein sequence ID" value="GFH33179.1"/>
    <property type="molecule type" value="Genomic_DNA"/>
</dbReference>
<organism evidence="1 2">
    <name type="scientific">Haematococcus lacustris</name>
    <name type="common">Green alga</name>
    <name type="synonym">Haematococcus pluvialis</name>
    <dbReference type="NCBI Taxonomy" id="44745"/>
    <lineage>
        <taxon>Eukaryota</taxon>
        <taxon>Viridiplantae</taxon>
        <taxon>Chlorophyta</taxon>
        <taxon>core chlorophytes</taxon>
        <taxon>Chlorophyceae</taxon>
        <taxon>CS clade</taxon>
        <taxon>Chlamydomonadales</taxon>
        <taxon>Haematococcaceae</taxon>
        <taxon>Haematococcus</taxon>
    </lineage>
</organism>
<name>A0A6A0AJR8_HAELA</name>
<evidence type="ECO:0000313" key="1">
    <source>
        <dbReference type="EMBL" id="GFH33179.1"/>
    </source>
</evidence>
<gene>
    <name evidence="1" type="ORF">HaLaN_32507</name>
</gene>